<feature type="region of interest" description="Disordered" evidence="1">
    <location>
        <begin position="627"/>
        <end position="658"/>
    </location>
</feature>
<dbReference type="NCBIfam" id="NF038186">
    <property type="entry name" value="YPDG_rpt"/>
    <property type="match status" value="1"/>
</dbReference>
<evidence type="ECO:0000259" key="3">
    <source>
        <dbReference type="Pfam" id="PF20592"/>
    </source>
</evidence>
<evidence type="ECO:0000256" key="1">
    <source>
        <dbReference type="SAM" id="MobiDB-lite"/>
    </source>
</evidence>
<dbReference type="InterPro" id="IPR046774">
    <property type="entry name" value="pAdhesive_10"/>
</dbReference>
<dbReference type="Pfam" id="PF20592">
    <property type="entry name" value="pAdhesive_10"/>
    <property type="match status" value="1"/>
</dbReference>
<reference evidence="4 5" key="1">
    <citation type="submission" date="2019-07" db="EMBL/GenBank/DDBJ databases">
        <title>Draft genome of C. aurimucosum strain 15-4290.</title>
        <authorList>
            <person name="Pacheco L.G.C."/>
            <person name="Aguiar E.R.G.R."/>
            <person name="Navas J."/>
            <person name="Santos C.S."/>
            <person name="Rocha D.J.P.G."/>
        </authorList>
    </citation>
    <scope>NUCLEOTIDE SEQUENCE [LARGE SCALE GENOMIC DNA]</scope>
    <source>
        <strain evidence="4 5">15-4290</strain>
    </source>
</reference>
<feature type="region of interest" description="Disordered" evidence="1">
    <location>
        <begin position="205"/>
        <end position="224"/>
    </location>
</feature>
<gene>
    <name evidence="4" type="ORF">FQN05_13120</name>
</gene>
<feature type="domain" description="Long Rib" evidence="2">
    <location>
        <begin position="545"/>
        <end position="603"/>
    </location>
</feature>
<dbReference type="InterPro" id="IPR044055">
    <property type="entry name" value="RibLong"/>
</dbReference>
<evidence type="ECO:0000313" key="4">
    <source>
        <dbReference type="EMBL" id="TVU80539.1"/>
    </source>
</evidence>
<accession>A0A558IGT6</accession>
<dbReference type="EMBL" id="VMTX01000030">
    <property type="protein sequence ID" value="TVU80539.1"/>
    <property type="molecule type" value="Genomic_DNA"/>
</dbReference>
<evidence type="ECO:0000313" key="5">
    <source>
        <dbReference type="Proteomes" id="UP000320648"/>
    </source>
</evidence>
<dbReference type="Pfam" id="PF18957">
    <property type="entry name" value="RibLong"/>
    <property type="match status" value="1"/>
</dbReference>
<dbReference type="Proteomes" id="UP000320648">
    <property type="component" value="Unassembled WGS sequence"/>
</dbReference>
<dbReference type="AlphaFoldDB" id="A0A558IGT6"/>
<name>A0A558IGT6_9CORY</name>
<dbReference type="RefSeq" id="WP_158382136.1">
    <property type="nucleotide sequence ID" value="NZ_VMTX01000030.1"/>
</dbReference>
<evidence type="ECO:0008006" key="6">
    <source>
        <dbReference type="Google" id="ProtNLM"/>
    </source>
</evidence>
<evidence type="ECO:0000259" key="2">
    <source>
        <dbReference type="Pfam" id="PF18957"/>
    </source>
</evidence>
<sequence length="658" mass="70645">MNASNGGSTQRRTSRRGVAALSAITLALSGLSVVSYNGVTPEATAASGFTGGLRGSDGNGAVEQDAQKASDLPAGSCVVSESAPDGSQAGFSWNTSEPAASSPNKKAWGLSVSFDNSKDRTFADWAFTNSGLMGAYLDTARIPATDAGQTFGGKVVTHKADEVLVIDGTKNQRNLNLFAELTDAKVKQFAEATVANPVRYAWQGNYKQENPDPKARATQGSNSSFTAIVNPWPSENIECNPITVSWKNQEKLVIRPGEVLEVGKINVPAVTGGGKDDSMSRMVVEAFDAQGNFIGTSDPDASAEDKRLTIDADGTIKYTMPKYKGTKLSDQQGMRFSVLAKPRTVDQLQAAGENNNEFGDTQVFDSSNSLTRYSKPNVIANHQWSFDDTQFHDPKYNPDQQAIISGVEDNKPTKERQVVTFKEAGDKISNLVKKREDGGFDAEVKLDKKNVYSGWDVKMDPNTYEVTVTAPLNPAPGTFAQPRVIVTYSNGSRDIIPLLVTVDHNNTQVSELQSPGNTKGVPGQDIEAQLTVGKVIDDYGPFTPTSYEVVGGVPEGWTVTVDENGKVTAKSPKDAPNFSTITPKIRATYPDGTIDEVDVSFQVVNNVKVPDYTAVSGKPEEEVKLQPVMPPVGLGGSEDDEEPNRYTFEDGSTEYKGG</sequence>
<comment type="caution">
    <text evidence="4">The sequence shown here is derived from an EMBL/GenBank/DDBJ whole genome shotgun (WGS) entry which is preliminary data.</text>
</comment>
<organism evidence="4 5">
    <name type="scientific">Corynebacterium aurimucosum</name>
    <dbReference type="NCBI Taxonomy" id="169292"/>
    <lineage>
        <taxon>Bacteria</taxon>
        <taxon>Bacillati</taxon>
        <taxon>Actinomycetota</taxon>
        <taxon>Actinomycetes</taxon>
        <taxon>Mycobacteriales</taxon>
        <taxon>Corynebacteriaceae</taxon>
        <taxon>Corynebacterium</taxon>
    </lineage>
</organism>
<protein>
    <recommendedName>
        <fullName evidence="6">Cell surface protein</fullName>
    </recommendedName>
</protein>
<feature type="domain" description="Putative adhesin" evidence="3">
    <location>
        <begin position="69"/>
        <end position="235"/>
    </location>
</feature>
<proteinExistence type="predicted"/>